<dbReference type="AlphaFoldDB" id="A0A0E9WJP2"/>
<evidence type="ECO:0000313" key="1">
    <source>
        <dbReference type="EMBL" id="JAH90506.1"/>
    </source>
</evidence>
<dbReference type="EMBL" id="GBXM01018071">
    <property type="protein sequence ID" value="JAH90506.1"/>
    <property type="molecule type" value="Transcribed_RNA"/>
</dbReference>
<protein>
    <submittedName>
        <fullName evidence="1">Uncharacterized protein</fullName>
    </submittedName>
</protein>
<proteinExistence type="predicted"/>
<reference evidence="1" key="2">
    <citation type="journal article" date="2015" name="Fish Shellfish Immunol.">
        <title>Early steps in the European eel (Anguilla anguilla)-Vibrio vulnificus interaction in the gills: Role of the RtxA13 toxin.</title>
        <authorList>
            <person name="Callol A."/>
            <person name="Pajuelo D."/>
            <person name="Ebbesson L."/>
            <person name="Teles M."/>
            <person name="MacKenzie S."/>
            <person name="Amaro C."/>
        </authorList>
    </citation>
    <scope>NUCLEOTIDE SEQUENCE</scope>
</reference>
<sequence length="40" mass="4658">MCKFFGQTSLKAVMDSPRLVPCCFKLRSNFVMHLYLLMSN</sequence>
<accession>A0A0E9WJP2</accession>
<organism evidence="1">
    <name type="scientific">Anguilla anguilla</name>
    <name type="common">European freshwater eel</name>
    <name type="synonym">Muraena anguilla</name>
    <dbReference type="NCBI Taxonomy" id="7936"/>
    <lineage>
        <taxon>Eukaryota</taxon>
        <taxon>Metazoa</taxon>
        <taxon>Chordata</taxon>
        <taxon>Craniata</taxon>
        <taxon>Vertebrata</taxon>
        <taxon>Euteleostomi</taxon>
        <taxon>Actinopterygii</taxon>
        <taxon>Neopterygii</taxon>
        <taxon>Teleostei</taxon>
        <taxon>Anguilliformes</taxon>
        <taxon>Anguillidae</taxon>
        <taxon>Anguilla</taxon>
    </lineage>
</organism>
<reference evidence="1" key="1">
    <citation type="submission" date="2014-11" db="EMBL/GenBank/DDBJ databases">
        <authorList>
            <person name="Amaro Gonzalez C."/>
        </authorList>
    </citation>
    <scope>NUCLEOTIDE SEQUENCE</scope>
</reference>
<name>A0A0E9WJP2_ANGAN</name>